<evidence type="ECO:0000313" key="2">
    <source>
        <dbReference type="EMBL" id="KAI2649569.1"/>
    </source>
</evidence>
<evidence type="ECO:0000313" key="3">
    <source>
        <dbReference type="Proteomes" id="UP000830375"/>
    </source>
</evidence>
<dbReference type="InterPro" id="IPR002317">
    <property type="entry name" value="Ser-tRNA-ligase_type_1"/>
</dbReference>
<dbReference type="Gene3D" id="1.10.287.40">
    <property type="entry name" value="Serine-tRNA synthetase, tRNA binding domain"/>
    <property type="match status" value="1"/>
</dbReference>
<dbReference type="GO" id="GO:0016874">
    <property type="term" value="F:ligase activity"/>
    <property type="evidence" value="ECO:0007669"/>
    <property type="project" value="UniProtKB-KW"/>
</dbReference>
<gene>
    <name evidence="2" type="ORF">H4Q32_015543</name>
</gene>
<dbReference type="SUPFAM" id="SSF46589">
    <property type="entry name" value="tRNA-binding arm"/>
    <property type="match status" value="1"/>
</dbReference>
<dbReference type="EMBL" id="JACTAM010000023">
    <property type="protein sequence ID" value="KAI2649569.1"/>
    <property type="molecule type" value="Genomic_DNA"/>
</dbReference>
<feature type="domain" description="Serine-tRNA synthetase type1 N-terminal" evidence="1">
    <location>
        <begin position="2"/>
        <end position="90"/>
    </location>
</feature>
<keyword evidence="2" id="KW-0436">Ligase</keyword>
<name>A0ABQ8LFU3_LABRO</name>
<dbReference type="Pfam" id="PF02403">
    <property type="entry name" value="Seryl_tRNA_N"/>
    <property type="match status" value="1"/>
</dbReference>
<comment type="caution">
    <text evidence="2">The sequence shown here is derived from an EMBL/GenBank/DDBJ whole genome shotgun (WGS) entry which is preliminary data.</text>
</comment>
<protein>
    <submittedName>
        <fullName evidence="2">Serine--tRNA ligase, cytoplasmic</fullName>
    </submittedName>
</protein>
<dbReference type="Proteomes" id="UP000830375">
    <property type="component" value="Unassembled WGS sequence"/>
</dbReference>
<dbReference type="InterPro" id="IPR015866">
    <property type="entry name" value="Ser-tRNA-synth_1_N"/>
</dbReference>
<keyword evidence="3" id="KW-1185">Reference proteome</keyword>
<dbReference type="InterPro" id="IPR042103">
    <property type="entry name" value="SerRS_1_N_sf"/>
</dbReference>
<dbReference type="InterPro" id="IPR010978">
    <property type="entry name" value="tRNA-bd_arm"/>
</dbReference>
<sequence>MVLDLDLFRTDKGGDPEIVRETQRKRFKDVSLVDKLVEADKEWRKCRFTADNLNKAKNLCSKAIGEKMKKKEPVGDDDTLPEEAQNLEALTGETLSVSQAIKLIKSDSKDILGSCDTEDWINGFLLFL</sequence>
<dbReference type="PANTHER" id="PTHR11778">
    <property type="entry name" value="SERYL-TRNA SYNTHETASE"/>
    <property type="match status" value="1"/>
</dbReference>
<accession>A0ABQ8LFU3</accession>
<evidence type="ECO:0000259" key="1">
    <source>
        <dbReference type="Pfam" id="PF02403"/>
    </source>
</evidence>
<organism evidence="2 3">
    <name type="scientific">Labeo rohita</name>
    <name type="common">Indian major carp</name>
    <name type="synonym">Cyprinus rohita</name>
    <dbReference type="NCBI Taxonomy" id="84645"/>
    <lineage>
        <taxon>Eukaryota</taxon>
        <taxon>Metazoa</taxon>
        <taxon>Chordata</taxon>
        <taxon>Craniata</taxon>
        <taxon>Vertebrata</taxon>
        <taxon>Euteleostomi</taxon>
        <taxon>Actinopterygii</taxon>
        <taxon>Neopterygii</taxon>
        <taxon>Teleostei</taxon>
        <taxon>Ostariophysi</taxon>
        <taxon>Cypriniformes</taxon>
        <taxon>Cyprinidae</taxon>
        <taxon>Labeoninae</taxon>
        <taxon>Labeonini</taxon>
        <taxon>Labeo</taxon>
    </lineage>
</organism>
<reference evidence="2 3" key="1">
    <citation type="submission" date="2022-01" db="EMBL/GenBank/DDBJ databases">
        <title>A high-quality chromosome-level genome assembly of rohu carp, Labeo rohita.</title>
        <authorList>
            <person name="Arick M.A. II"/>
            <person name="Hsu C.-Y."/>
            <person name="Magbanua Z."/>
            <person name="Pechanova O."/>
            <person name="Grover C."/>
            <person name="Miller E."/>
            <person name="Thrash A."/>
            <person name="Ezzel L."/>
            <person name="Alam S."/>
            <person name="Benzie J."/>
            <person name="Hamilton M."/>
            <person name="Karsi A."/>
            <person name="Lawrence M.L."/>
            <person name="Peterson D.G."/>
        </authorList>
    </citation>
    <scope>NUCLEOTIDE SEQUENCE [LARGE SCALE GENOMIC DNA]</scope>
    <source>
        <strain evidence="3">BAU-BD-2019</strain>
        <tissue evidence="2">Blood</tissue>
    </source>
</reference>
<proteinExistence type="predicted"/>